<dbReference type="Pfam" id="PF00188">
    <property type="entry name" value="CAP"/>
    <property type="match status" value="1"/>
</dbReference>
<evidence type="ECO:0000313" key="4">
    <source>
        <dbReference type="EMBL" id="KMT20991.1"/>
    </source>
</evidence>
<dbReference type="Proteomes" id="UP000036756">
    <property type="component" value="Unassembled WGS sequence"/>
</dbReference>
<name>A0A0J8FZH0_CLOCY</name>
<dbReference type="PANTHER" id="PTHR31157">
    <property type="entry name" value="SCP DOMAIN-CONTAINING PROTEIN"/>
    <property type="match status" value="1"/>
</dbReference>
<evidence type="ECO:0000313" key="5">
    <source>
        <dbReference type="Proteomes" id="UP000036756"/>
    </source>
</evidence>
<feature type="region of interest" description="Disordered" evidence="1">
    <location>
        <begin position="77"/>
        <end position="120"/>
    </location>
</feature>
<dbReference type="InterPro" id="IPR014258">
    <property type="entry name" value="CAP_domain_YkwD-like"/>
</dbReference>
<dbReference type="STRING" id="1121307.CLCY_1c02250"/>
<reference evidence="4 5" key="1">
    <citation type="submission" date="2015-06" db="EMBL/GenBank/DDBJ databases">
        <title>Draft genome sequence of the purine-degrading Clostridium cylindrosporum HC-1 (DSM 605).</title>
        <authorList>
            <person name="Poehlein A."/>
            <person name="Schiel-Bengelsdorf B."/>
            <person name="Bengelsdorf F."/>
            <person name="Daniel R."/>
            <person name="Duerre P."/>
        </authorList>
    </citation>
    <scope>NUCLEOTIDE SEQUENCE [LARGE SCALE GENOMIC DNA]</scope>
    <source>
        <strain evidence="4 5">DSM 605</strain>
    </source>
</reference>
<dbReference type="InterPro" id="IPR014044">
    <property type="entry name" value="CAP_dom"/>
</dbReference>
<dbReference type="RefSeq" id="WP_053083324.1">
    <property type="nucleotide sequence ID" value="NZ_LFVU01000028.1"/>
</dbReference>
<feature type="signal peptide" evidence="2">
    <location>
        <begin position="1"/>
        <end position="27"/>
    </location>
</feature>
<evidence type="ECO:0000256" key="2">
    <source>
        <dbReference type="SAM" id="SignalP"/>
    </source>
</evidence>
<comment type="caution">
    <text evidence="4">The sequence shown here is derived from an EMBL/GenBank/DDBJ whole genome shotgun (WGS) entry which is preliminary data.</text>
</comment>
<organism evidence="4 5">
    <name type="scientific">Clostridium cylindrosporum DSM 605</name>
    <dbReference type="NCBI Taxonomy" id="1121307"/>
    <lineage>
        <taxon>Bacteria</taxon>
        <taxon>Bacillati</taxon>
        <taxon>Bacillota</taxon>
        <taxon>Clostridia</taxon>
        <taxon>Eubacteriales</taxon>
        <taxon>Clostridiaceae</taxon>
        <taxon>Clostridium</taxon>
    </lineage>
</organism>
<dbReference type="PATRIC" id="fig|1121307.3.peg.588"/>
<gene>
    <name evidence="4" type="primary">ykwD</name>
    <name evidence="4" type="ORF">CLCY_1c02250</name>
</gene>
<dbReference type="PANTHER" id="PTHR31157:SF1">
    <property type="entry name" value="SCP DOMAIN-CONTAINING PROTEIN"/>
    <property type="match status" value="1"/>
</dbReference>
<dbReference type="InterPro" id="IPR035940">
    <property type="entry name" value="CAP_sf"/>
</dbReference>
<keyword evidence="5" id="KW-1185">Reference proteome</keyword>
<protein>
    <submittedName>
        <fullName evidence="4">Putative sporulation protein YkwD</fullName>
    </submittedName>
</protein>
<dbReference type="SUPFAM" id="SSF55797">
    <property type="entry name" value="PR-1-like"/>
    <property type="match status" value="1"/>
</dbReference>
<dbReference type="Gene3D" id="3.40.33.10">
    <property type="entry name" value="CAP"/>
    <property type="match status" value="1"/>
</dbReference>
<dbReference type="CDD" id="cd05379">
    <property type="entry name" value="CAP_bacterial"/>
    <property type="match status" value="1"/>
</dbReference>
<dbReference type="NCBIfam" id="TIGR02909">
    <property type="entry name" value="spore_YkwD"/>
    <property type="match status" value="1"/>
</dbReference>
<evidence type="ECO:0000259" key="3">
    <source>
        <dbReference type="Pfam" id="PF00188"/>
    </source>
</evidence>
<dbReference type="OrthoDB" id="9783944at2"/>
<proteinExistence type="predicted"/>
<feature type="chain" id="PRO_5005297814" evidence="2">
    <location>
        <begin position="28"/>
        <end position="245"/>
    </location>
</feature>
<sequence length="245" mass="26481">MKNSIKKISAMLIVGTTLLGAASTAHAQTINSNNIKTTLSSYNCNLAKNPNFKKNIIFNFINKTGANTTVKIPNFNVQKPVETPAQKPAETPAQKPAETPAQKPAETPAQKPAETPASSVSALEAEVGRLVNVERQKAGLKPLTLDTTLSNGARAKSQDMADKNYFDHNSPTYGSPFDMMKKFGISYSSAGENIAMGQPTAQEVMTDWMNSPGHRANILSAKFGKIGVGYVIKNGTPYWTQWFTN</sequence>
<dbReference type="EMBL" id="LFVU01000028">
    <property type="protein sequence ID" value="KMT20991.1"/>
    <property type="molecule type" value="Genomic_DNA"/>
</dbReference>
<dbReference type="AlphaFoldDB" id="A0A0J8FZH0"/>
<keyword evidence="2" id="KW-0732">Signal</keyword>
<evidence type="ECO:0000256" key="1">
    <source>
        <dbReference type="SAM" id="MobiDB-lite"/>
    </source>
</evidence>
<feature type="domain" description="SCP" evidence="3">
    <location>
        <begin position="129"/>
        <end position="241"/>
    </location>
</feature>
<accession>A0A0J8FZH0</accession>